<feature type="transmembrane region" description="Helical" evidence="1">
    <location>
        <begin position="40"/>
        <end position="59"/>
    </location>
</feature>
<dbReference type="Proteomes" id="UP000520814">
    <property type="component" value="Unassembled WGS sequence"/>
</dbReference>
<name>A0A7W9SNX3_ARMRO</name>
<evidence type="ECO:0000256" key="1">
    <source>
        <dbReference type="SAM" id="Phobius"/>
    </source>
</evidence>
<dbReference type="EMBL" id="JACHGW010000002">
    <property type="protein sequence ID" value="MBB6050076.1"/>
    <property type="molecule type" value="Genomic_DNA"/>
</dbReference>
<comment type="caution">
    <text evidence="2">The sequence shown here is derived from an EMBL/GenBank/DDBJ whole genome shotgun (WGS) entry which is preliminary data.</text>
</comment>
<evidence type="ECO:0000313" key="2">
    <source>
        <dbReference type="EMBL" id="MBB6050076.1"/>
    </source>
</evidence>
<dbReference type="AlphaFoldDB" id="A0A7W9SNX3"/>
<reference evidence="2 3" key="1">
    <citation type="submission" date="2020-08" db="EMBL/GenBank/DDBJ databases">
        <title>Genomic Encyclopedia of Type Strains, Phase IV (KMG-IV): sequencing the most valuable type-strain genomes for metagenomic binning, comparative biology and taxonomic classification.</title>
        <authorList>
            <person name="Goeker M."/>
        </authorList>
    </citation>
    <scope>NUCLEOTIDE SEQUENCE [LARGE SCALE GENOMIC DNA]</scope>
    <source>
        <strain evidence="2 3">DSM 23562</strain>
    </source>
</reference>
<organism evidence="2 3">
    <name type="scientific">Armatimonas rosea</name>
    <dbReference type="NCBI Taxonomy" id="685828"/>
    <lineage>
        <taxon>Bacteria</taxon>
        <taxon>Bacillati</taxon>
        <taxon>Armatimonadota</taxon>
        <taxon>Armatimonadia</taxon>
        <taxon>Armatimonadales</taxon>
        <taxon>Armatimonadaceae</taxon>
        <taxon>Armatimonas</taxon>
    </lineage>
</organism>
<sequence>MKLLAQTISSVALGLLFIVEWWWLPIGIAQYRGNPSVNELWGTLGMLTMWLPIVIAAGLSRSAGRVSFVRLAGWLLGLGGLPSVYFWFRP</sequence>
<accession>A0A7W9SNX3</accession>
<feature type="transmembrane region" description="Helical" evidence="1">
    <location>
        <begin position="71"/>
        <end position="88"/>
    </location>
</feature>
<dbReference type="RefSeq" id="WP_184194330.1">
    <property type="nucleotide sequence ID" value="NZ_JACHGW010000002.1"/>
</dbReference>
<feature type="transmembrane region" description="Helical" evidence="1">
    <location>
        <begin position="7"/>
        <end position="28"/>
    </location>
</feature>
<keyword evidence="1" id="KW-0472">Membrane</keyword>
<keyword evidence="1" id="KW-1133">Transmembrane helix</keyword>
<evidence type="ECO:0000313" key="3">
    <source>
        <dbReference type="Proteomes" id="UP000520814"/>
    </source>
</evidence>
<keyword evidence="3" id="KW-1185">Reference proteome</keyword>
<proteinExistence type="predicted"/>
<protein>
    <submittedName>
        <fullName evidence="2">Uncharacterized protein</fullName>
    </submittedName>
</protein>
<keyword evidence="1" id="KW-0812">Transmembrane</keyword>
<gene>
    <name evidence="2" type="ORF">HNQ39_001867</name>
</gene>